<comment type="similarity">
    <text evidence="1 3">Belongs to the type-B carboxylesterase/lipase family.</text>
</comment>
<dbReference type="PANTHER" id="PTHR11559">
    <property type="entry name" value="CARBOXYLESTERASE"/>
    <property type="match status" value="1"/>
</dbReference>
<dbReference type="InterPro" id="IPR002018">
    <property type="entry name" value="CarbesteraseB"/>
</dbReference>
<keyword evidence="5" id="KW-0812">Transmembrane</keyword>
<dbReference type="InterPro" id="IPR019819">
    <property type="entry name" value="Carboxylesterase_B_CS"/>
</dbReference>
<accession>A0ABR2VBZ3</accession>
<dbReference type="Gene3D" id="3.40.50.1820">
    <property type="entry name" value="alpha/beta hydrolase"/>
    <property type="match status" value="1"/>
</dbReference>
<dbReference type="PROSITE" id="PS00941">
    <property type="entry name" value="CARBOXYLESTERASE_B_2"/>
    <property type="match status" value="1"/>
</dbReference>
<organism evidence="7 8">
    <name type="scientific">Seiridium unicorne</name>
    <dbReference type="NCBI Taxonomy" id="138068"/>
    <lineage>
        <taxon>Eukaryota</taxon>
        <taxon>Fungi</taxon>
        <taxon>Dikarya</taxon>
        <taxon>Ascomycota</taxon>
        <taxon>Pezizomycotina</taxon>
        <taxon>Sordariomycetes</taxon>
        <taxon>Xylariomycetidae</taxon>
        <taxon>Amphisphaeriales</taxon>
        <taxon>Sporocadaceae</taxon>
        <taxon>Seiridium</taxon>
    </lineage>
</organism>
<sequence length="601" mass="66960">MAQETLYHPLGNDSAVNDSEISEKEPTNVPGVFSAHRWSLCIGVVNIIIFLLWVFIQFGTSPFEQKDPQLAVLANGTWSGRYDKALDQYQFLGVPYALPPVGQLRFRPPHHLNYTWDDIRNATNFGPRCIGYGGKSSWYPNDEDCLTINIIRPGSIPRQHALPVAIFIYGGGARGSGSDDGRYNMTLLVSHATRHTMPFIAVSFNYRASIWGFISSREVLGTKNSNLGLQDQRLALHWVQENIAAFGGDPKKVTLMGGSSGANYVGHHLTAYGGRDDGLFRAAILQSGSAVVPVGLKAFPAQESYDKLVLSTICSDVEHPLECLRHLPLEEFNSAFDTGNPNDVSPNMSAQSLEEIDGELFHAYGSWSLKESRFVKVPIIIGVVSNEGYSWISPHMSSWEDLRHHLLFGALRKYPEAMVERLLSFYPEGAYTEPLIPPIQGFNDLNTYQRVVQLLGDLELNAAKRLQCGAYSKVATCYSYRFDAVERLTGNPYEGARHGSEIGPVFQNFNGLGYEKDRNIFEGRSPAYFEMSKAIGLMWAGFITQLDPNAAFDGQVWPKYNVDHPQNIVFNETGPYWIEEDTARSSATDYIISEQASVLNR</sequence>
<evidence type="ECO:0000256" key="3">
    <source>
        <dbReference type="RuleBase" id="RU361235"/>
    </source>
</evidence>
<dbReference type="Proteomes" id="UP001408356">
    <property type="component" value="Unassembled WGS sequence"/>
</dbReference>
<dbReference type="EMBL" id="JARVKF010000048">
    <property type="protein sequence ID" value="KAK9424049.1"/>
    <property type="molecule type" value="Genomic_DNA"/>
</dbReference>
<dbReference type="InterPro" id="IPR019826">
    <property type="entry name" value="Carboxylesterase_B_AS"/>
</dbReference>
<dbReference type="PROSITE" id="PS00122">
    <property type="entry name" value="CARBOXYLESTERASE_B_1"/>
    <property type="match status" value="1"/>
</dbReference>
<evidence type="ECO:0000256" key="4">
    <source>
        <dbReference type="SAM" id="MobiDB-lite"/>
    </source>
</evidence>
<keyword evidence="5" id="KW-0472">Membrane</keyword>
<reference evidence="7 8" key="1">
    <citation type="journal article" date="2024" name="J. Plant Pathol.">
        <title>Sequence and assembly of the genome of Seiridium unicorne, isolate CBS 538.82, causal agent of cypress canker disease.</title>
        <authorList>
            <person name="Scali E."/>
            <person name="Rocca G.D."/>
            <person name="Danti R."/>
            <person name="Garbelotto M."/>
            <person name="Barberini S."/>
            <person name="Baroncelli R."/>
            <person name="Emiliani G."/>
        </authorList>
    </citation>
    <scope>NUCLEOTIDE SEQUENCE [LARGE SCALE GENOMIC DNA]</scope>
    <source>
        <strain evidence="7 8">BM-138-508</strain>
    </source>
</reference>
<feature type="transmembrane region" description="Helical" evidence="5">
    <location>
        <begin position="35"/>
        <end position="56"/>
    </location>
</feature>
<evidence type="ECO:0000313" key="7">
    <source>
        <dbReference type="EMBL" id="KAK9424049.1"/>
    </source>
</evidence>
<evidence type="ECO:0000256" key="5">
    <source>
        <dbReference type="SAM" id="Phobius"/>
    </source>
</evidence>
<dbReference type="Pfam" id="PF00135">
    <property type="entry name" value="COesterase"/>
    <property type="match status" value="1"/>
</dbReference>
<evidence type="ECO:0000256" key="2">
    <source>
        <dbReference type="ARBA" id="ARBA00022801"/>
    </source>
</evidence>
<dbReference type="EC" id="3.1.1.-" evidence="3"/>
<feature type="region of interest" description="Disordered" evidence="4">
    <location>
        <begin position="1"/>
        <end position="23"/>
    </location>
</feature>
<evidence type="ECO:0000256" key="1">
    <source>
        <dbReference type="ARBA" id="ARBA00005964"/>
    </source>
</evidence>
<dbReference type="SUPFAM" id="SSF53474">
    <property type="entry name" value="alpha/beta-Hydrolases"/>
    <property type="match status" value="1"/>
</dbReference>
<gene>
    <name evidence="7" type="ORF">SUNI508_13800</name>
</gene>
<dbReference type="InterPro" id="IPR029058">
    <property type="entry name" value="AB_hydrolase_fold"/>
</dbReference>
<proteinExistence type="inferred from homology"/>
<comment type="caution">
    <text evidence="7">The sequence shown here is derived from an EMBL/GenBank/DDBJ whole genome shotgun (WGS) entry which is preliminary data.</text>
</comment>
<evidence type="ECO:0000259" key="6">
    <source>
        <dbReference type="Pfam" id="PF00135"/>
    </source>
</evidence>
<name>A0ABR2VBZ3_9PEZI</name>
<protein>
    <recommendedName>
        <fullName evidence="3">Carboxylic ester hydrolase</fullName>
        <ecNumber evidence="3">3.1.1.-</ecNumber>
    </recommendedName>
</protein>
<dbReference type="InterPro" id="IPR050309">
    <property type="entry name" value="Type-B_Carboxylest/Lipase"/>
</dbReference>
<feature type="domain" description="Carboxylesterase type B" evidence="6">
    <location>
        <begin position="74"/>
        <end position="568"/>
    </location>
</feature>
<dbReference type="GO" id="GO:0016787">
    <property type="term" value="F:hydrolase activity"/>
    <property type="evidence" value="ECO:0007669"/>
    <property type="project" value="UniProtKB-KW"/>
</dbReference>
<keyword evidence="8" id="KW-1185">Reference proteome</keyword>
<evidence type="ECO:0000313" key="8">
    <source>
        <dbReference type="Proteomes" id="UP001408356"/>
    </source>
</evidence>
<keyword evidence="5" id="KW-1133">Transmembrane helix</keyword>
<keyword evidence="2 3" id="KW-0378">Hydrolase</keyword>